<dbReference type="GO" id="GO:1990904">
    <property type="term" value="C:ribonucleoprotein complex"/>
    <property type="evidence" value="ECO:0007669"/>
    <property type="project" value="UniProtKB-KW"/>
</dbReference>
<dbReference type="InterPro" id="IPR012337">
    <property type="entry name" value="RNaseH-like_sf"/>
</dbReference>
<dbReference type="Pfam" id="PF16488">
    <property type="entry name" value="ArgoL2"/>
    <property type="match status" value="1"/>
</dbReference>
<dbReference type="InterPro" id="IPR003165">
    <property type="entry name" value="Piwi"/>
</dbReference>
<dbReference type="GO" id="GO:0031047">
    <property type="term" value="P:regulatory ncRNA-mediated gene silencing"/>
    <property type="evidence" value="ECO:0007669"/>
    <property type="project" value="UniProtKB-KW"/>
</dbReference>
<dbReference type="Pfam" id="PF02170">
    <property type="entry name" value="PAZ"/>
    <property type="match status" value="1"/>
</dbReference>
<proteinExistence type="inferred from homology"/>
<dbReference type="PROSITE" id="PS50821">
    <property type="entry name" value="PAZ"/>
    <property type="match status" value="1"/>
</dbReference>
<dbReference type="GO" id="GO:0003723">
    <property type="term" value="F:RNA binding"/>
    <property type="evidence" value="ECO:0007669"/>
    <property type="project" value="InterPro"/>
</dbReference>
<evidence type="ECO:0000256" key="1">
    <source>
        <dbReference type="ARBA" id="ARBA00008201"/>
    </source>
</evidence>
<dbReference type="InterPro" id="IPR032474">
    <property type="entry name" value="Argonaute_N"/>
</dbReference>
<evidence type="ECO:0000256" key="4">
    <source>
        <dbReference type="ARBA" id="ARBA00023158"/>
    </source>
</evidence>
<comment type="similarity">
    <text evidence="1">Belongs to the argonaute family. Ago subfamily.</text>
</comment>
<accession>A0AAJ6TXB2</accession>
<dbReference type="Pfam" id="PF08699">
    <property type="entry name" value="ArgoL1"/>
    <property type="match status" value="1"/>
</dbReference>
<dbReference type="InterPro" id="IPR045246">
    <property type="entry name" value="Piwi_ago-like"/>
</dbReference>
<evidence type="ECO:0000313" key="10">
    <source>
        <dbReference type="RefSeq" id="XP_011019230.1"/>
    </source>
</evidence>
<dbReference type="Proteomes" id="UP000694918">
    <property type="component" value="Unplaced"/>
</dbReference>
<dbReference type="Pfam" id="PF02171">
    <property type="entry name" value="Piwi"/>
    <property type="match status" value="1"/>
</dbReference>
<feature type="region of interest" description="Disordered" evidence="6">
    <location>
        <begin position="1"/>
        <end position="84"/>
    </location>
</feature>
<dbReference type="KEGG" id="peu:105122025"/>
<dbReference type="SUPFAM" id="SSF101690">
    <property type="entry name" value="PAZ domain"/>
    <property type="match status" value="1"/>
</dbReference>
<dbReference type="SUPFAM" id="SSF53098">
    <property type="entry name" value="Ribonuclease H-like"/>
    <property type="match status" value="1"/>
</dbReference>
<dbReference type="PANTHER" id="PTHR22891">
    <property type="entry name" value="EUKARYOTIC TRANSLATION INITIATION FACTOR 2C"/>
    <property type="match status" value="1"/>
</dbReference>
<dbReference type="PROSITE" id="PS50822">
    <property type="entry name" value="PIWI"/>
    <property type="match status" value="1"/>
</dbReference>
<dbReference type="InterPro" id="IPR014811">
    <property type="entry name" value="ArgoL1"/>
</dbReference>
<sequence length="926" mass="102944">MYGRGRRGGSPAPTLGGGRGRGRGAPLPFPRASSEASFISSMSQLGGEMEHLSVQTEPPAPTQPAAIPEPQQQKQQQQQLVPASSVKFAQRPDHGTVGSRCLIRANHFLVELADRDLHHYDVSITPEVASRGVNRAIMRELLALNSTHFLSRKPAYDGRKGFYTAGPLTFTSKDFVVTLIDKDDKGSVRKERKFKVTIKLASKTDLYHLKEFLQGRQRGVPHDTIQVLDVVLRESPSNNCTIVGRSFFTAGLDGKNEIGNGIECWKGFYQSLRPTQMGMSLNIDVSVAAFYEPILAVDFVAKLLNLGDPTRAATRHLSDSDRAKLKKALRGVRVKVTHGEEKRYKITGISPSATNQLRFAAEDGKQKSVVQYFLEKYNIRLRFASWPALQSGNDSRPIFLPMECCKIIEGQRYSKKLNEKQVTALLREACGRPVDRERSIEQIVHFNDVAQDDLAEEFGVRVRKELTCIDARVLPPPVLKYHDLGKARTVRPLMGQWNMINAKLFNGATVNFWMCVNFSSLGEQMAASFCRALVGMCNNKGMVINPAPVFPIRSGHPNQLEKTLAEVHSMCNNERKQLQILIIILPDVSGSYGTIKRVCETELGIVSQCCQPKQARKCSPQYLENVALKINVKAGGRNTVLEDALNRKIPLLSDIPTIIFGADVTHPQPGEDSSPSIAAIVASMDWPEVTTYRGLVSAQKHRQEIIQDCAGMIRELMIAFRRTTDQKPSRIIFYRDGVSEGQFSQVLLYEMDAIRKACASLEPNYLPPVTFIVVQKRHHTRLFAANRNQTDKSGNILPGTVVDTKICHPSEHDFYLCSHPGIQGTSRPVHYHVLCDMNKFTADCLQMLTNSLCYTYARCTRSVSVVPPAYYAHLAAFRARYYIEGDIASDSGGGGCVTGPPVRREAAPVRPLPAISPNVKNVMFYC</sequence>
<dbReference type="InterPro" id="IPR032472">
    <property type="entry name" value="ArgoL2"/>
</dbReference>
<dbReference type="CDD" id="cd02846">
    <property type="entry name" value="PAZ_argonaute_like"/>
    <property type="match status" value="1"/>
</dbReference>
<feature type="domain" description="Piwi" evidence="8">
    <location>
        <begin position="580"/>
        <end position="884"/>
    </location>
</feature>
<reference evidence="10" key="1">
    <citation type="submission" date="2025-08" db="UniProtKB">
        <authorList>
            <consortium name="RefSeq"/>
        </authorList>
    </citation>
    <scope>IDENTIFICATION</scope>
</reference>
<dbReference type="FunFam" id="3.30.420.10:FF:000013">
    <property type="entry name" value="protein argonaute 10-like"/>
    <property type="match status" value="1"/>
</dbReference>
<dbReference type="InterPro" id="IPR032473">
    <property type="entry name" value="Argonaute_Mid_dom"/>
</dbReference>
<dbReference type="Pfam" id="PF16487">
    <property type="entry name" value="ArgoMid"/>
    <property type="match status" value="1"/>
</dbReference>
<dbReference type="RefSeq" id="XP_011019230.1">
    <property type="nucleotide sequence ID" value="XM_011020928.1"/>
</dbReference>
<dbReference type="FunFam" id="3.40.50.2300:FF:000110">
    <property type="entry name" value="Argonaute 10"/>
    <property type="match status" value="1"/>
</dbReference>
<keyword evidence="4" id="KW-0943">RNA-mediated gene silencing</keyword>
<dbReference type="Pfam" id="PF16486">
    <property type="entry name" value="ArgoN"/>
    <property type="match status" value="1"/>
</dbReference>
<evidence type="ECO:0000256" key="5">
    <source>
        <dbReference type="ARBA" id="ARBA00023274"/>
    </source>
</evidence>
<dbReference type="InterPro" id="IPR003100">
    <property type="entry name" value="PAZ_dom"/>
</dbReference>
<dbReference type="InterPro" id="IPR036397">
    <property type="entry name" value="RNaseH_sf"/>
</dbReference>
<name>A0AAJ6TXB2_POPEU</name>
<protein>
    <submittedName>
        <fullName evidence="10">Protein argonaute MEL1-like</fullName>
    </submittedName>
</protein>
<keyword evidence="2" id="KW-0678">Repressor</keyword>
<dbReference type="CDD" id="cd04657">
    <property type="entry name" value="Piwi_ago-like"/>
    <property type="match status" value="1"/>
</dbReference>
<dbReference type="InterPro" id="IPR036085">
    <property type="entry name" value="PAZ_dom_sf"/>
</dbReference>
<dbReference type="AlphaFoldDB" id="A0AAJ6TXB2"/>
<dbReference type="GeneID" id="105122025"/>
<evidence type="ECO:0000259" key="7">
    <source>
        <dbReference type="PROSITE" id="PS50821"/>
    </source>
</evidence>
<keyword evidence="3" id="KW-0810">Translation regulation</keyword>
<feature type="compositionally biased region" description="Low complexity" evidence="6">
    <location>
        <begin position="33"/>
        <end position="43"/>
    </location>
</feature>
<dbReference type="GO" id="GO:0051607">
    <property type="term" value="P:defense response to virus"/>
    <property type="evidence" value="ECO:0007669"/>
    <property type="project" value="UniProtKB-ARBA"/>
</dbReference>
<evidence type="ECO:0000259" key="8">
    <source>
        <dbReference type="PROSITE" id="PS50822"/>
    </source>
</evidence>
<dbReference type="Gene3D" id="2.170.260.10">
    <property type="entry name" value="paz domain"/>
    <property type="match status" value="1"/>
</dbReference>
<dbReference type="SMART" id="SM00950">
    <property type="entry name" value="Piwi"/>
    <property type="match status" value="1"/>
</dbReference>
<keyword evidence="5" id="KW-0687">Ribonucleoprotein</keyword>
<feature type="domain" description="PAZ" evidence="7">
    <location>
        <begin position="295"/>
        <end position="409"/>
    </location>
</feature>
<dbReference type="Gene3D" id="3.40.50.2300">
    <property type="match status" value="1"/>
</dbReference>
<evidence type="ECO:0000256" key="6">
    <source>
        <dbReference type="SAM" id="MobiDB-lite"/>
    </source>
</evidence>
<dbReference type="SMART" id="SM01163">
    <property type="entry name" value="DUF1785"/>
    <property type="match status" value="1"/>
</dbReference>
<dbReference type="SMART" id="SM00949">
    <property type="entry name" value="PAZ"/>
    <property type="match status" value="1"/>
</dbReference>
<gene>
    <name evidence="10" type="primary">LOC105122025</name>
</gene>
<dbReference type="GO" id="GO:0006417">
    <property type="term" value="P:regulation of translation"/>
    <property type="evidence" value="ECO:0007669"/>
    <property type="project" value="UniProtKB-KW"/>
</dbReference>
<feature type="compositionally biased region" description="Low complexity" evidence="6">
    <location>
        <begin position="63"/>
        <end position="79"/>
    </location>
</feature>
<keyword evidence="9" id="KW-1185">Reference proteome</keyword>
<dbReference type="Gene3D" id="3.30.420.10">
    <property type="entry name" value="Ribonuclease H-like superfamily/Ribonuclease H"/>
    <property type="match status" value="1"/>
</dbReference>
<evidence type="ECO:0000313" key="9">
    <source>
        <dbReference type="Proteomes" id="UP000694918"/>
    </source>
</evidence>
<evidence type="ECO:0000256" key="2">
    <source>
        <dbReference type="ARBA" id="ARBA00022491"/>
    </source>
</evidence>
<evidence type="ECO:0000256" key="3">
    <source>
        <dbReference type="ARBA" id="ARBA00022845"/>
    </source>
</evidence>
<organism evidence="9 10">
    <name type="scientific">Populus euphratica</name>
    <name type="common">Euphrates poplar</name>
    <dbReference type="NCBI Taxonomy" id="75702"/>
    <lineage>
        <taxon>Eukaryota</taxon>
        <taxon>Viridiplantae</taxon>
        <taxon>Streptophyta</taxon>
        <taxon>Embryophyta</taxon>
        <taxon>Tracheophyta</taxon>
        <taxon>Spermatophyta</taxon>
        <taxon>Magnoliopsida</taxon>
        <taxon>eudicotyledons</taxon>
        <taxon>Gunneridae</taxon>
        <taxon>Pentapetalae</taxon>
        <taxon>rosids</taxon>
        <taxon>fabids</taxon>
        <taxon>Malpighiales</taxon>
        <taxon>Salicaceae</taxon>
        <taxon>Saliceae</taxon>
        <taxon>Populus</taxon>
    </lineage>
</organism>